<keyword evidence="3" id="KW-1185">Reference proteome</keyword>
<evidence type="ECO:0000313" key="3">
    <source>
        <dbReference type="Proteomes" id="UP000625711"/>
    </source>
</evidence>
<gene>
    <name evidence="2" type="ORF">GWI33_010680</name>
</gene>
<dbReference type="EMBL" id="JAACXV010000055">
    <property type="protein sequence ID" value="KAF7285431.1"/>
    <property type="molecule type" value="Genomic_DNA"/>
</dbReference>
<dbReference type="Proteomes" id="UP000625711">
    <property type="component" value="Unassembled WGS sequence"/>
</dbReference>
<dbReference type="AlphaFoldDB" id="A0A834MJG2"/>
<feature type="chain" id="PRO_5033045488" description="Lipoprotein" evidence="1">
    <location>
        <begin position="21"/>
        <end position="130"/>
    </location>
</feature>
<organism evidence="2 3">
    <name type="scientific">Rhynchophorus ferrugineus</name>
    <name type="common">Red palm weevil</name>
    <name type="synonym">Curculio ferrugineus</name>
    <dbReference type="NCBI Taxonomy" id="354439"/>
    <lineage>
        <taxon>Eukaryota</taxon>
        <taxon>Metazoa</taxon>
        <taxon>Ecdysozoa</taxon>
        <taxon>Arthropoda</taxon>
        <taxon>Hexapoda</taxon>
        <taxon>Insecta</taxon>
        <taxon>Pterygota</taxon>
        <taxon>Neoptera</taxon>
        <taxon>Endopterygota</taxon>
        <taxon>Coleoptera</taxon>
        <taxon>Polyphaga</taxon>
        <taxon>Cucujiformia</taxon>
        <taxon>Curculionidae</taxon>
        <taxon>Dryophthorinae</taxon>
        <taxon>Rhynchophorus</taxon>
    </lineage>
</organism>
<name>A0A834MJG2_RHYFE</name>
<dbReference type="InterPro" id="IPR031734">
    <property type="entry name" value="MBF2"/>
</dbReference>
<reference evidence="2" key="1">
    <citation type="submission" date="2020-08" db="EMBL/GenBank/DDBJ databases">
        <title>Genome sequencing and assembly of the red palm weevil Rhynchophorus ferrugineus.</title>
        <authorList>
            <person name="Dias G.B."/>
            <person name="Bergman C.M."/>
            <person name="Manee M."/>
        </authorList>
    </citation>
    <scope>NUCLEOTIDE SEQUENCE</scope>
    <source>
        <strain evidence="2">AA-2017</strain>
        <tissue evidence="2">Whole larva</tissue>
    </source>
</reference>
<evidence type="ECO:0000256" key="1">
    <source>
        <dbReference type="SAM" id="SignalP"/>
    </source>
</evidence>
<dbReference type="OrthoDB" id="6757322at2759"/>
<dbReference type="Pfam" id="PF15868">
    <property type="entry name" value="MBF2"/>
    <property type="match status" value="1"/>
</dbReference>
<protein>
    <recommendedName>
        <fullName evidence="4">Lipoprotein</fullName>
    </recommendedName>
</protein>
<sequence>MKGTLSLLFLLICIFNLSSCVNSGSNHLISGITCKGKKVVQENIVLDAQQNEVRKKDYSWYSRGKYSISCVKITNNNSLNAEDGQARIKKGGEIHDYVEIELISKKSERLDLTVEIWAQEVVLESRAASS</sequence>
<feature type="signal peptide" evidence="1">
    <location>
        <begin position="1"/>
        <end position="20"/>
    </location>
</feature>
<comment type="caution">
    <text evidence="2">The sequence shown here is derived from an EMBL/GenBank/DDBJ whole genome shotgun (WGS) entry which is preliminary data.</text>
</comment>
<keyword evidence="1" id="KW-0732">Signal</keyword>
<proteinExistence type="predicted"/>
<accession>A0A834MJG2</accession>
<evidence type="ECO:0000313" key="2">
    <source>
        <dbReference type="EMBL" id="KAF7285431.1"/>
    </source>
</evidence>
<evidence type="ECO:0008006" key="4">
    <source>
        <dbReference type="Google" id="ProtNLM"/>
    </source>
</evidence>